<dbReference type="PANTHER" id="PTHR36302">
    <property type="entry name" value="BLR7088 PROTEIN"/>
    <property type="match status" value="1"/>
</dbReference>
<accession>A0ABP7DHK0</accession>
<dbReference type="InterPro" id="IPR036182">
    <property type="entry name" value="PCuAC_sf"/>
</dbReference>
<sequence>MPVSLFHTSISVSSPAALSWRRFPGLALVALAAVLALLGAAGCSSTATPSSGSGTPSTSAAVALSDGYVKATAKDGDMAMSAIFGTLTNTTGSDVSLVKASSDAAGTVELHEMVMDGGAMKMRPKDGGILVPANGTAVLDPGGLHIMLIGLARDIKAGDTVTADLEFSNGDKVTATVVGRDMANANESYDPTNDNG</sequence>
<dbReference type="Pfam" id="PF04314">
    <property type="entry name" value="PCuAC"/>
    <property type="match status" value="1"/>
</dbReference>
<protein>
    <recommendedName>
        <fullName evidence="3">Copper chaperone PCu(A)C</fullName>
    </recommendedName>
</protein>
<dbReference type="InterPro" id="IPR007410">
    <property type="entry name" value="LpqE-like"/>
</dbReference>
<gene>
    <name evidence="1" type="ORF">GCM10022204_22910</name>
</gene>
<organism evidence="1 2">
    <name type="scientific">Microlunatus aurantiacus</name>
    <dbReference type="NCBI Taxonomy" id="446786"/>
    <lineage>
        <taxon>Bacteria</taxon>
        <taxon>Bacillati</taxon>
        <taxon>Actinomycetota</taxon>
        <taxon>Actinomycetes</taxon>
        <taxon>Propionibacteriales</taxon>
        <taxon>Propionibacteriaceae</taxon>
        <taxon>Microlunatus</taxon>
    </lineage>
</organism>
<dbReference type="Gene3D" id="2.60.40.1890">
    <property type="entry name" value="PCu(A)C copper chaperone"/>
    <property type="match status" value="1"/>
</dbReference>
<comment type="caution">
    <text evidence="1">The sequence shown here is derived from an EMBL/GenBank/DDBJ whole genome shotgun (WGS) entry which is preliminary data.</text>
</comment>
<dbReference type="EMBL" id="BAAAYX010000007">
    <property type="protein sequence ID" value="GAA3704879.1"/>
    <property type="molecule type" value="Genomic_DNA"/>
</dbReference>
<reference evidence="2" key="1">
    <citation type="journal article" date="2019" name="Int. J. Syst. Evol. Microbiol.">
        <title>The Global Catalogue of Microorganisms (GCM) 10K type strain sequencing project: providing services to taxonomists for standard genome sequencing and annotation.</title>
        <authorList>
            <consortium name="The Broad Institute Genomics Platform"/>
            <consortium name="The Broad Institute Genome Sequencing Center for Infectious Disease"/>
            <person name="Wu L."/>
            <person name="Ma J."/>
        </authorList>
    </citation>
    <scope>NUCLEOTIDE SEQUENCE [LARGE SCALE GENOMIC DNA]</scope>
    <source>
        <strain evidence="2">JCM 16548</strain>
    </source>
</reference>
<evidence type="ECO:0000313" key="2">
    <source>
        <dbReference type="Proteomes" id="UP001500051"/>
    </source>
</evidence>
<dbReference type="Proteomes" id="UP001500051">
    <property type="component" value="Unassembled WGS sequence"/>
</dbReference>
<evidence type="ECO:0008006" key="3">
    <source>
        <dbReference type="Google" id="ProtNLM"/>
    </source>
</evidence>
<proteinExistence type="predicted"/>
<keyword evidence="2" id="KW-1185">Reference proteome</keyword>
<name>A0ABP7DHK0_9ACTN</name>
<dbReference type="PANTHER" id="PTHR36302:SF1">
    <property type="entry name" value="COPPER CHAPERONE PCU(A)C"/>
    <property type="match status" value="1"/>
</dbReference>
<dbReference type="SUPFAM" id="SSF110087">
    <property type="entry name" value="DR1885-like metal-binding protein"/>
    <property type="match status" value="1"/>
</dbReference>
<dbReference type="InterPro" id="IPR058248">
    <property type="entry name" value="Lxx211020-like"/>
</dbReference>
<evidence type="ECO:0000313" key="1">
    <source>
        <dbReference type="EMBL" id="GAA3704879.1"/>
    </source>
</evidence>